<protein>
    <submittedName>
        <fullName evidence="2">Uncharacterized protein</fullName>
    </submittedName>
</protein>
<evidence type="ECO:0000256" key="1">
    <source>
        <dbReference type="SAM" id="MobiDB-lite"/>
    </source>
</evidence>
<evidence type="ECO:0000313" key="3">
    <source>
        <dbReference type="Proteomes" id="UP000054495"/>
    </source>
</evidence>
<dbReference type="AlphaFoldDB" id="A0A0D6LEG3"/>
<dbReference type="Proteomes" id="UP000054495">
    <property type="component" value="Unassembled WGS sequence"/>
</dbReference>
<gene>
    <name evidence="2" type="ORF">ANCCEY_11304</name>
</gene>
<evidence type="ECO:0000313" key="2">
    <source>
        <dbReference type="EMBL" id="EPB69598.1"/>
    </source>
</evidence>
<keyword evidence="3" id="KW-1185">Reference proteome</keyword>
<reference evidence="2 3" key="1">
    <citation type="submission" date="2013-05" db="EMBL/GenBank/DDBJ databases">
        <title>Draft genome of the parasitic nematode Anyclostoma ceylanicum.</title>
        <authorList>
            <person name="Mitreva M."/>
        </authorList>
    </citation>
    <scope>NUCLEOTIDE SEQUENCE [LARGE SCALE GENOMIC DNA]</scope>
</reference>
<name>A0A0D6LEG3_9BILA</name>
<sequence>MTVTAIKAPATKVNVKVSCALRWKRQTKIMTEEQSRKAAATSTKRSHASNRDLVANGCHDAYATARCAMVTR</sequence>
<organism evidence="2 3">
    <name type="scientific">Ancylostoma ceylanicum</name>
    <dbReference type="NCBI Taxonomy" id="53326"/>
    <lineage>
        <taxon>Eukaryota</taxon>
        <taxon>Metazoa</taxon>
        <taxon>Ecdysozoa</taxon>
        <taxon>Nematoda</taxon>
        <taxon>Chromadorea</taxon>
        <taxon>Rhabditida</taxon>
        <taxon>Rhabditina</taxon>
        <taxon>Rhabditomorpha</taxon>
        <taxon>Strongyloidea</taxon>
        <taxon>Ancylostomatidae</taxon>
        <taxon>Ancylostomatinae</taxon>
        <taxon>Ancylostoma</taxon>
    </lineage>
</organism>
<dbReference type="EMBL" id="KE125275">
    <property type="protein sequence ID" value="EPB69598.1"/>
    <property type="molecule type" value="Genomic_DNA"/>
</dbReference>
<accession>A0A0D6LEG3</accession>
<feature type="region of interest" description="Disordered" evidence="1">
    <location>
        <begin position="31"/>
        <end position="50"/>
    </location>
</feature>
<proteinExistence type="predicted"/>